<name>A0A455SJC8_9CHLR</name>
<dbReference type="PANTHER" id="PTHR42748:SF7">
    <property type="entry name" value="NMRA LIKE REDOX SENSOR 1-RELATED"/>
    <property type="match status" value="1"/>
</dbReference>
<dbReference type="InterPro" id="IPR008030">
    <property type="entry name" value="NmrA-like"/>
</dbReference>
<protein>
    <submittedName>
        <fullName evidence="4">NmrA family transcriptional regulator</fullName>
    </submittedName>
</protein>
<feature type="domain" description="NmrA-like" evidence="3">
    <location>
        <begin position="7"/>
        <end position="236"/>
    </location>
</feature>
<evidence type="ECO:0000313" key="4">
    <source>
        <dbReference type="EMBL" id="BBH87411.1"/>
    </source>
</evidence>
<comment type="similarity">
    <text evidence="1">Belongs to the NmrA-type oxidoreductase family.</text>
</comment>
<evidence type="ECO:0000259" key="3">
    <source>
        <dbReference type="Pfam" id="PF05368"/>
    </source>
</evidence>
<dbReference type="PANTHER" id="PTHR42748">
    <property type="entry name" value="NITROGEN METABOLITE REPRESSION PROTEIN NMRA FAMILY MEMBER"/>
    <property type="match status" value="1"/>
</dbReference>
<evidence type="ECO:0000256" key="2">
    <source>
        <dbReference type="ARBA" id="ARBA00022857"/>
    </source>
</evidence>
<keyword evidence="2" id="KW-0521">NADP</keyword>
<dbReference type="CDD" id="cd05251">
    <property type="entry name" value="NmrA_like_SDR_a"/>
    <property type="match status" value="1"/>
</dbReference>
<dbReference type="EMBL" id="AP019376">
    <property type="protein sequence ID" value="BBH87411.1"/>
    <property type="molecule type" value="Genomic_DNA"/>
</dbReference>
<dbReference type="InterPro" id="IPR051164">
    <property type="entry name" value="NmrA-like_oxidored"/>
</dbReference>
<sequence>MTHLSSQKALVLGATGQQGGAVAKQLLAKGWHVRVLVRDSNKPAARLLHNLGAELVAGDLEHPTTITTAMQGMHAVFSVQGIHADPEQEVRQGLLVATAARETGIAHLVYSSAFGAQKQTGLPGFEAKRQIEQAIRTLDLPATILRPVMFMENFRLFAQRSNEAITLPALAEPDISIQMIAVHDIAYFATLALQDPTTYIGQTLNIAGDEQTLPQIADLFQNIYHRPVRYQTEPADQHLEGARKINALLFGKEGERVNLAQLRHNHPQLLSLEAWLQQAHLPL</sequence>
<dbReference type="InterPro" id="IPR036291">
    <property type="entry name" value="NAD(P)-bd_dom_sf"/>
</dbReference>
<dbReference type="Pfam" id="PF05368">
    <property type="entry name" value="NmrA"/>
    <property type="match status" value="1"/>
</dbReference>
<evidence type="ECO:0000256" key="1">
    <source>
        <dbReference type="ARBA" id="ARBA00006328"/>
    </source>
</evidence>
<dbReference type="Gene3D" id="3.40.50.720">
    <property type="entry name" value="NAD(P)-binding Rossmann-like Domain"/>
    <property type="match status" value="1"/>
</dbReference>
<dbReference type="Gene3D" id="3.90.25.10">
    <property type="entry name" value="UDP-galactose 4-epimerase, domain 1"/>
    <property type="match status" value="1"/>
</dbReference>
<reference evidence="4" key="1">
    <citation type="submission" date="2018-12" db="EMBL/GenBank/DDBJ databases">
        <title>Novel natural products biosynthetic potential of the class Ktedonobacteria.</title>
        <authorList>
            <person name="Zheng Y."/>
            <person name="Saitou A."/>
            <person name="Wang C.M."/>
            <person name="Toyoda A."/>
            <person name="Minakuchi Y."/>
            <person name="Sekiguchi Y."/>
            <person name="Ueda K."/>
            <person name="Takano H."/>
            <person name="Sakai Y."/>
            <person name="Yokota A."/>
            <person name="Yabe S."/>
        </authorList>
    </citation>
    <scope>NUCLEOTIDE SEQUENCE</scope>
    <source>
        <strain evidence="4">COM3</strain>
    </source>
</reference>
<dbReference type="SUPFAM" id="SSF51735">
    <property type="entry name" value="NAD(P)-binding Rossmann-fold domains"/>
    <property type="match status" value="1"/>
</dbReference>
<proteinExistence type="inferred from homology"/>
<accession>A0A455SJC8</accession>
<gene>
    <name evidence="4" type="ORF">KTC_21620</name>
</gene>
<organism evidence="4">
    <name type="scientific">Thermosporothrix sp. COM3</name>
    <dbReference type="NCBI Taxonomy" id="2490863"/>
    <lineage>
        <taxon>Bacteria</taxon>
        <taxon>Bacillati</taxon>
        <taxon>Chloroflexota</taxon>
        <taxon>Ktedonobacteria</taxon>
        <taxon>Ktedonobacterales</taxon>
        <taxon>Thermosporotrichaceae</taxon>
        <taxon>Thermosporothrix</taxon>
    </lineage>
</organism>
<dbReference type="AlphaFoldDB" id="A0A455SJC8"/>